<gene>
    <name evidence="5" type="ORF">PVAG01_08359</name>
</gene>
<evidence type="ECO:0000256" key="1">
    <source>
        <dbReference type="ARBA" id="ARBA00022679"/>
    </source>
</evidence>
<comment type="similarity">
    <text evidence="3">Belongs to the acetyltransferase family. RimJ subfamily.</text>
</comment>
<evidence type="ECO:0000313" key="6">
    <source>
        <dbReference type="Proteomes" id="UP001629113"/>
    </source>
</evidence>
<dbReference type="Pfam" id="PF13302">
    <property type="entry name" value="Acetyltransf_3"/>
    <property type="match status" value="1"/>
</dbReference>
<keyword evidence="1" id="KW-0808">Transferase</keyword>
<dbReference type="Proteomes" id="UP001629113">
    <property type="component" value="Unassembled WGS sequence"/>
</dbReference>
<proteinExistence type="inferred from homology"/>
<sequence>MAGFLNTYITSPTHHIILRNPEPQDAAGLSKILSEPSNIESDPHMSASGIDEATCETVIARMRESASAAVPTRVNLVIALIEPAEHDESRETLIGLSGFGGIDEIDGKRFADVGAVLLPEYRRRGYALEAMRLSIEFAFRELKTEAVSAQVLDRNERMRPLLQNRLGWEGVRSEGKHGAEWRFEMDEAAWKEMKTRLAWP</sequence>
<keyword evidence="6" id="KW-1185">Reference proteome</keyword>
<comment type="caution">
    <text evidence="5">The sequence shown here is derived from an EMBL/GenBank/DDBJ whole genome shotgun (WGS) entry which is preliminary data.</text>
</comment>
<reference evidence="5 6" key="1">
    <citation type="submission" date="2024-06" db="EMBL/GenBank/DDBJ databases">
        <title>Complete genome of Phlyctema vagabunda strain 19-DSS-EL-015.</title>
        <authorList>
            <person name="Fiorenzani C."/>
        </authorList>
    </citation>
    <scope>NUCLEOTIDE SEQUENCE [LARGE SCALE GENOMIC DNA]</scope>
    <source>
        <strain evidence="5 6">19-DSS-EL-015</strain>
    </source>
</reference>
<dbReference type="InterPro" id="IPR016181">
    <property type="entry name" value="Acyl_CoA_acyltransferase"/>
</dbReference>
<dbReference type="Gene3D" id="3.40.630.30">
    <property type="match status" value="1"/>
</dbReference>
<protein>
    <submittedName>
        <fullName evidence="5">Acetyltransferase</fullName>
    </submittedName>
</protein>
<evidence type="ECO:0000256" key="3">
    <source>
        <dbReference type="ARBA" id="ARBA00038502"/>
    </source>
</evidence>
<organism evidence="5 6">
    <name type="scientific">Phlyctema vagabunda</name>
    <dbReference type="NCBI Taxonomy" id="108571"/>
    <lineage>
        <taxon>Eukaryota</taxon>
        <taxon>Fungi</taxon>
        <taxon>Dikarya</taxon>
        <taxon>Ascomycota</taxon>
        <taxon>Pezizomycotina</taxon>
        <taxon>Leotiomycetes</taxon>
        <taxon>Helotiales</taxon>
        <taxon>Dermateaceae</taxon>
        <taxon>Phlyctema</taxon>
    </lineage>
</organism>
<dbReference type="PANTHER" id="PTHR43792:SF8">
    <property type="entry name" value="[RIBOSOMAL PROTEIN US5]-ALANINE N-ACETYLTRANSFERASE"/>
    <property type="match status" value="1"/>
</dbReference>
<accession>A0ABR4P970</accession>
<dbReference type="SUPFAM" id="SSF55729">
    <property type="entry name" value="Acyl-CoA N-acyltransferases (Nat)"/>
    <property type="match status" value="1"/>
</dbReference>
<dbReference type="PANTHER" id="PTHR43792">
    <property type="entry name" value="GNAT FAMILY, PUTATIVE (AFU_ORTHOLOGUE AFUA_3G00765)-RELATED-RELATED"/>
    <property type="match status" value="1"/>
</dbReference>
<evidence type="ECO:0000313" key="5">
    <source>
        <dbReference type="EMBL" id="KAL3419860.1"/>
    </source>
</evidence>
<dbReference type="EMBL" id="JBFCZG010000007">
    <property type="protein sequence ID" value="KAL3419860.1"/>
    <property type="molecule type" value="Genomic_DNA"/>
</dbReference>
<dbReference type="InterPro" id="IPR000182">
    <property type="entry name" value="GNAT_dom"/>
</dbReference>
<dbReference type="PROSITE" id="PS51186">
    <property type="entry name" value="GNAT"/>
    <property type="match status" value="1"/>
</dbReference>
<dbReference type="InterPro" id="IPR051531">
    <property type="entry name" value="N-acetyltransferase"/>
</dbReference>
<evidence type="ECO:0000256" key="2">
    <source>
        <dbReference type="ARBA" id="ARBA00023315"/>
    </source>
</evidence>
<name>A0ABR4P970_9HELO</name>
<feature type="domain" description="N-acetyltransferase" evidence="4">
    <location>
        <begin position="16"/>
        <end position="190"/>
    </location>
</feature>
<evidence type="ECO:0000259" key="4">
    <source>
        <dbReference type="PROSITE" id="PS51186"/>
    </source>
</evidence>
<keyword evidence="2" id="KW-0012">Acyltransferase</keyword>